<evidence type="ECO:0000313" key="2">
    <source>
        <dbReference type="EMBL" id="JAI62716.1"/>
    </source>
</evidence>
<name>A0A0P4WE59_SCYOL</name>
<dbReference type="EMBL" id="GDRN01077587">
    <property type="protein sequence ID" value="JAI62716.1"/>
    <property type="molecule type" value="Transcribed_RNA"/>
</dbReference>
<protein>
    <recommendedName>
        <fullName evidence="3">Reverse transcriptase domain-containing protein</fullName>
    </recommendedName>
</protein>
<feature type="compositionally biased region" description="Basic residues" evidence="1">
    <location>
        <begin position="77"/>
        <end position="89"/>
    </location>
</feature>
<sequence length="101" mass="11156">MGIQGPTLTWLHDFLMGHSFQVAIGASISTPHHILRGVPQGSILLFNVLLSDLSLPTNSHHLIYADETLPSSAGHQHWQRHRCSSKKQRQSWVTGCPPGDL</sequence>
<feature type="region of interest" description="Disordered" evidence="1">
    <location>
        <begin position="75"/>
        <end position="101"/>
    </location>
</feature>
<accession>A0A0P4WE59</accession>
<dbReference type="AlphaFoldDB" id="A0A0P4WE59"/>
<organism evidence="2">
    <name type="scientific">Scylla olivacea</name>
    <name type="common">Orange mud crab</name>
    <name type="synonym">Cancer olivacea</name>
    <dbReference type="NCBI Taxonomy" id="85551"/>
    <lineage>
        <taxon>Eukaryota</taxon>
        <taxon>Metazoa</taxon>
        <taxon>Ecdysozoa</taxon>
        <taxon>Arthropoda</taxon>
        <taxon>Crustacea</taxon>
        <taxon>Multicrustacea</taxon>
        <taxon>Malacostraca</taxon>
        <taxon>Eumalacostraca</taxon>
        <taxon>Eucarida</taxon>
        <taxon>Decapoda</taxon>
        <taxon>Pleocyemata</taxon>
        <taxon>Brachyura</taxon>
        <taxon>Eubrachyura</taxon>
        <taxon>Portunoidea</taxon>
        <taxon>Portunidae</taxon>
        <taxon>Portuninae</taxon>
        <taxon>Scylla</taxon>
    </lineage>
</organism>
<reference evidence="2" key="1">
    <citation type="submission" date="2015-09" db="EMBL/GenBank/DDBJ databases">
        <title>Scylla olivacea transcriptome.</title>
        <authorList>
            <person name="Ikhwanuddin M."/>
        </authorList>
    </citation>
    <scope>NUCLEOTIDE SEQUENCE</scope>
</reference>
<evidence type="ECO:0000256" key="1">
    <source>
        <dbReference type="SAM" id="MobiDB-lite"/>
    </source>
</evidence>
<proteinExistence type="predicted"/>
<evidence type="ECO:0008006" key="3">
    <source>
        <dbReference type="Google" id="ProtNLM"/>
    </source>
</evidence>